<dbReference type="Proteomes" id="UP001172082">
    <property type="component" value="Unassembled WGS sequence"/>
</dbReference>
<comment type="caution">
    <text evidence="1">The sequence shown here is derived from an EMBL/GenBank/DDBJ whole genome shotgun (WGS) entry which is preliminary data.</text>
</comment>
<dbReference type="RefSeq" id="WP_346752766.1">
    <property type="nucleotide sequence ID" value="NZ_JAUJEA010000005.1"/>
</dbReference>
<accession>A0ABT8KPT2</accession>
<proteinExistence type="predicted"/>
<name>A0ABT8KPT2_9BACT</name>
<gene>
    <name evidence="1" type="ORF">QQ008_15250</name>
</gene>
<sequence>MAQIFSRFLVAYFVALPILFSCHTLQHEHHEVKDHHKELTIIHSTSDCTLCDLYQNHTSIVEISVTHDVRLTYTFFQDGISGDLIEAIGYSRHLRGPPAC</sequence>
<protein>
    <submittedName>
        <fullName evidence="1">Uncharacterized protein</fullName>
    </submittedName>
</protein>
<organism evidence="1 2">
    <name type="scientific">Splendidivirga corallicola</name>
    <dbReference type="NCBI Taxonomy" id="3051826"/>
    <lineage>
        <taxon>Bacteria</taxon>
        <taxon>Pseudomonadati</taxon>
        <taxon>Bacteroidota</taxon>
        <taxon>Cytophagia</taxon>
        <taxon>Cytophagales</taxon>
        <taxon>Splendidivirgaceae</taxon>
        <taxon>Splendidivirga</taxon>
    </lineage>
</organism>
<evidence type="ECO:0000313" key="1">
    <source>
        <dbReference type="EMBL" id="MDN5202744.1"/>
    </source>
</evidence>
<dbReference type="PROSITE" id="PS51257">
    <property type="entry name" value="PROKAR_LIPOPROTEIN"/>
    <property type="match status" value="1"/>
</dbReference>
<evidence type="ECO:0000313" key="2">
    <source>
        <dbReference type="Proteomes" id="UP001172082"/>
    </source>
</evidence>
<reference evidence="1" key="1">
    <citation type="submission" date="2023-06" db="EMBL/GenBank/DDBJ databases">
        <title>Genomic of Parafulvivirga corallium.</title>
        <authorList>
            <person name="Wang G."/>
        </authorList>
    </citation>
    <scope>NUCLEOTIDE SEQUENCE</scope>
    <source>
        <strain evidence="1">BMA10</strain>
    </source>
</reference>
<dbReference type="EMBL" id="JAUJEA010000005">
    <property type="protein sequence ID" value="MDN5202744.1"/>
    <property type="molecule type" value="Genomic_DNA"/>
</dbReference>
<keyword evidence="2" id="KW-1185">Reference proteome</keyword>